<reference evidence="6" key="1">
    <citation type="submission" date="2020-07" db="EMBL/GenBank/DDBJ databases">
        <authorList>
            <person name="Camacho E."/>
        </authorList>
    </citation>
    <scope>NUCLEOTIDE SEQUENCE</scope>
    <source>
        <strain evidence="6">MPO218</strain>
    </source>
</reference>
<dbReference type="SUPFAM" id="SSF51905">
    <property type="entry name" value="FAD/NAD(P)-binding domain"/>
    <property type="match status" value="1"/>
</dbReference>
<dbReference type="InterPro" id="IPR027477">
    <property type="entry name" value="Succ_DH/fumarate_Rdtase_cat_sf"/>
</dbReference>
<evidence type="ECO:0000256" key="4">
    <source>
        <dbReference type="ARBA" id="ARBA00023002"/>
    </source>
</evidence>
<dbReference type="Gene3D" id="3.90.700.10">
    <property type="entry name" value="Succinate dehydrogenase/fumarate reductase flavoprotein, catalytic domain"/>
    <property type="match status" value="1"/>
</dbReference>
<proteinExistence type="predicted"/>
<accession>A0A975D1W6</accession>
<dbReference type="Pfam" id="PF00890">
    <property type="entry name" value="FAD_binding_2"/>
    <property type="match status" value="1"/>
</dbReference>
<gene>
    <name evidence="6" type="ORF">HRJ34_24125</name>
</gene>
<comment type="cofactor">
    <cofactor evidence="1">
        <name>FAD</name>
        <dbReference type="ChEBI" id="CHEBI:57692"/>
    </cofactor>
</comment>
<dbReference type="InterPro" id="IPR003953">
    <property type="entry name" value="FAD-dep_OxRdtase_2_FAD-bd"/>
</dbReference>
<sequence length="564" mass="60922">MNQDFDVVVCGAGAGGMLAAVRLHDLGLRPLVIEKSSRYGGTSATSGGGIWIPDHGIGVEPDSREQALTYLRAVCKGDYRDDKLAAYVDHGGAMIGYLASIGVPMVSIPGFPDYIARAPGASTGRSLFPPELDGAALGEEFHRLRDSPNGYKLFGRYALNLQQSFTLSERAFGWQWTAARMLLKYWLDLPWRRKTPRDRRLTMGRALVGGLRKAMLERNIPLLLDCGLAGLRVEDGRVTGVDAVSGGAARRFTARAGVILAAGGFEQNQKLRNELLPVATNRNWSLTPSGLNIGDPLISGIAAGAATESLDANWWAPSMQLPSRTEPNIDLAVPMFFDHRHPHSLCVNRLGQRFVNESCSYDEFGQAMIADHRRTGANIPCWMIFDASFRRAYPCGPILPDFVMPDRRIPHEWWDSHVFRAGSLGALAAKMDVPAATLIASVRRMNGFARAGKDEEFGRGENRFDLFFGKKDVGPNPCMAPIETPPFYAVRIDLGDLGSKGGLKTDPRARVLATTGAPIPGLHAIGNCAGSPFGNCYPGAGGTLGPATVFAYIAANDLAAQARP</sequence>
<dbReference type="InterPro" id="IPR050315">
    <property type="entry name" value="FAD-oxidoreductase_2"/>
</dbReference>
<dbReference type="AlphaFoldDB" id="A0A975D1W6"/>
<reference evidence="6" key="2">
    <citation type="submission" date="2021-04" db="EMBL/GenBank/DDBJ databases">
        <title>Isolation and genomic analysis of the ibuprofen-degrading bacterium Sphingomonas strain MPO218.</title>
        <authorList>
            <person name="Aulestia M."/>
            <person name="Flores A."/>
            <person name="Mangas E.L."/>
            <person name="Perez-Pulido A.J."/>
            <person name="Santero E."/>
            <person name="Camacho E.M."/>
        </authorList>
    </citation>
    <scope>NUCLEOTIDE SEQUENCE</scope>
    <source>
        <strain evidence="6">MPO218</strain>
    </source>
</reference>
<evidence type="ECO:0000256" key="2">
    <source>
        <dbReference type="ARBA" id="ARBA00022630"/>
    </source>
</evidence>
<keyword evidence="2" id="KW-0285">Flavoprotein</keyword>
<evidence type="ECO:0000313" key="6">
    <source>
        <dbReference type="EMBL" id="QTH21369.1"/>
    </source>
</evidence>
<dbReference type="SUPFAM" id="SSF56425">
    <property type="entry name" value="Succinate dehydrogenase/fumarate reductase flavoprotein, catalytic domain"/>
    <property type="match status" value="1"/>
</dbReference>
<evidence type="ECO:0000313" key="7">
    <source>
        <dbReference type="Proteomes" id="UP000664914"/>
    </source>
</evidence>
<keyword evidence="3" id="KW-0274">FAD</keyword>
<protein>
    <submittedName>
        <fullName evidence="6">FAD-dependent oxidoreductase</fullName>
    </submittedName>
</protein>
<dbReference type="PANTHER" id="PTHR43400">
    <property type="entry name" value="FUMARATE REDUCTASE"/>
    <property type="match status" value="1"/>
</dbReference>
<evidence type="ECO:0000256" key="1">
    <source>
        <dbReference type="ARBA" id="ARBA00001974"/>
    </source>
</evidence>
<name>A0A975D1W6_9SPHN</name>
<dbReference type="PANTHER" id="PTHR43400:SF10">
    <property type="entry name" value="3-OXOSTEROID 1-DEHYDROGENASE"/>
    <property type="match status" value="1"/>
</dbReference>
<evidence type="ECO:0000259" key="5">
    <source>
        <dbReference type="Pfam" id="PF00890"/>
    </source>
</evidence>
<dbReference type="GO" id="GO:0008202">
    <property type="term" value="P:steroid metabolic process"/>
    <property type="evidence" value="ECO:0007669"/>
    <property type="project" value="UniProtKB-ARBA"/>
</dbReference>
<keyword evidence="4" id="KW-0560">Oxidoreductase</keyword>
<organism evidence="6 7">
    <name type="scientific">Rhizorhabdus wittichii</name>
    <dbReference type="NCBI Taxonomy" id="160791"/>
    <lineage>
        <taxon>Bacteria</taxon>
        <taxon>Pseudomonadati</taxon>
        <taxon>Pseudomonadota</taxon>
        <taxon>Alphaproteobacteria</taxon>
        <taxon>Sphingomonadales</taxon>
        <taxon>Sphingomonadaceae</taxon>
        <taxon>Rhizorhabdus</taxon>
    </lineage>
</organism>
<evidence type="ECO:0000256" key="3">
    <source>
        <dbReference type="ARBA" id="ARBA00022827"/>
    </source>
</evidence>
<dbReference type="Proteomes" id="UP000664914">
    <property type="component" value="Chromosome"/>
</dbReference>
<dbReference type="RefSeq" id="WP_208632671.1">
    <property type="nucleotide sequence ID" value="NZ_CP059319.1"/>
</dbReference>
<feature type="domain" description="FAD-dependent oxidoreductase 2 FAD-binding" evidence="5">
    <location>
        <begin position="6"/>
        <end position="544"/>
    </location>
</feature>
<dbReference type="GO" id="GO:0016491">
    <property type="term" value="F:oxidoreductase activity"/>
    <property type="evidence" value="ECO:0007669"/>
    <property type="project" value="UniProtKB-KW"/>
</dbReference>
<dbReference type="EMBL" id="CP059319">
    <property type="protein sequence ID" value="QTH21369.1"/>
    <property type="molecule type" value="Genomic_DNA"/>
</dbReference>
<dbReference type="PRINTS" id="PR00411">
    <property type="entry name" value="PNDRDTASEI"/>
</dbReference>
<dbReference type="InterPro" id="IPR036188">
    <property type="entry name" value="FAD/NAD-bd_sf"/>
</dbReference>
<dbReference type="Gene3D" id="3.50.50.60">
    <property type="entry name" value="FAD/NAD(P)-binding domain"/>
    <property type="match status" value="2"/>
</dbReference>